<dbReference type="GeneID" id="115737321"/>
<feature type="compositionally biased region" description="Polar residues" evidence="9">
    <location>
        <begin position="147"/>
        <end position="156"/>
    </location>
</feature>
<dbReference type="KEGG" id="rarg:115737321"/>
<dbReference type="SUPFAM" id="SSF54277">
    <property type="entry name" value="CAD &amp; PB1 domains"/>
    <property type="match status" value="1"/>
</dbReference>
<dbReference type="PANTHER" id="PTHR31734">
    <property type="entry name" value="AUXIN-RESPONSIVE PROTEIN IAA17"/>
    <property type="match status" value="1"/>
</dbReference>
<gene>
    <name evidence="12" type="primary">LOC115737321</name>
</gene>
<organism evidence="11 12">
    <name type="scientific">Rhodamnia argentea</name>
    <dbReference type="NCBI Taxonomy" id="178133"/>
    <lineage>
        <taxon>Eukaryota</taxon>
        <taxon>Viridiplantae</taxon>
        <taxon>Streptophyta</taxon>
        <taxon>Embryophyta</taxon>
        <taxon>Tracheophyta</taxon>
        <taxon>Spermatophyta</taxon>
        <taxon>Magnoliopsida</taxon>
        <taxon>eudicotyledons</taxon>
        <taxon>Gunneridae</taxon>
        <taxon>Pentapetalae</taxon>
        <taxon>rosids</taxon>
        <taxon>malvids</taxon>
        <taxon>Myrtales</taxon>
        <taxon>Myrtaceae</taxon>
        <taxon>Myrtoideae</taxon>
        <taxon>Myrteae</taxon>
        <taxon>Australasian group</taxon>
        <taxon>Rhodamnia</taxon>
    </lineage>
</organism>
<name>A0A8B8NRV4_9MYRT</name>
<comment type="similarity">
    <text evidence="2 8">Belongs to the Aux/IAA family.</text>
</comment>
<comment type="function">
    <text evidence="8">Aux/IAA proteins are short-lived transcriptional factors that function as repressors of early auxin response genes at low auxin concentrations.</text>
</comment>
<dbReference type="Gene3D" id="3.10.20.90">
    <property type="entry name" value="Phosphatidylinositol 3-kinase Catalytic Subunit, Chain A, domain 1"/>
    <property type="match status" value="1"/>
</dbReference>
<reference evidence="11" key="1">
    <citation type="submission" date="2025-05" db="UniProtKB">
        <authorList>
            <consortium name="RefSeq"/>
        </authorList>
    </citation>
    <scope>NUCLEOTIDE SEQUENCE [LARGE SCALE GENOMIC DNA]</scope>
</reference>
<evidence type="ECO:0000313" key="12">
    <source>
        <dbReference type="RefSeq" id="XP_030525240.2"/>
    </source>
</evidence>
<sequence length="358" mass="39492">MQGLVVWFNTWKFQGKTVPFCPLPTGKTQNTRRMEGVSRNGEAPQLLDFIAKEREWLMKRLQEQSHGPPPPPEDKALELRLGPPGDEDRSNIDFTKNCDLQKDESPLSLGYFNGRNQAQAQNFAPYLQFSPSISQTQLPVLAKDSSSDTVDLQNNNDTEKKKALPPASAAANTAVPDSSQKRTAPAPVVGWPPLRTFRKNLASSDDHGKPAPKTHQNAVSSKIVSERSGKGLFVKMNMDGVPIGRKVDLNVYDSYQKLSAAVDELFRGLLAAQRDSSGRGIKSMPDEEKSITGLLDGRGEYTLVYEDHEGDRMLVGDVPWHMFVSTVKRLRVLKSSEISVLGAGGQKQDKMPSDSAMQ</sequence>
<evidence type="ECO:0000256" key="1">
    <source>
        <dbReference type="ARBA" id="ARBA00004123"/>
    </source>
</evidence>
<dbReference type="InterPro" id="IPR003311">
    <property type="entry name" value="AUX_IAA"/>
</dbReference>
<reference evidence="12" key="2">
    <citation type="submission" date="2025-08" db="UniProtKB">
        <authorList>
            <consortium name="RefSeq"/>
        </authorList>
    </citation>
    <scope>IDENTIFICATION</scope>
    <source>
        <tissue evidence="12">Leaf</tissue>
    </source>
</reference>
<keyword evidence="5 8" id="KW-0804">Transcription</keyword>
<keyword evidence="4 8" id="KW-0805">Transcription regulation</keyword>
<evidence type="ECO:0000256" key="6">
    <source>
        <dbReference type="ARBA" id="ARBA00023242"/>
    </source>
</evidence>
<accession>A0A8B8NRV4</accession>
<keyword evidence="3 8" id="KW-0678">Repressor</keyword>
<dbReference type="RefSeq" id="XP_030525240.2">
    <property type="nucleotide sequence ID" value="XM_030669380.2"/>
</dbReference>
<dbReference type="AlphaFoldDB" id="A0A8B8NRV4"/>
<dbReference type="PANTHER" id="PTHR31734:SF2">
    <property type="entry name" value="AUXIN-RESPONSIVE PROTEIN IAA26"/>
    <property type="match status" value="1"/>
</dbReference>
<evidence type="ECO:0000259" key="10">
    <source>
        <dbReference type="PROSITE" id="PS51745"/>
    </source>
</evidence>
<proteinExistence type="inferred from homology"/>
<evidence type="ECO:0000256" key="4">
    <source>
        <dbReference type="ARBA" id="ARBA00023015"/>
    </source>
</evidence>
<feature type="compositionally biased region" description="Polar residues" evidence="9">
    <location>
        <begin position="214"/>
        <end position="223"/>
    </location>
</feature>
<dbReference type="InterPro" id="IPR033389">
    <property type="entry name" value="AUX/IAA_dom"/>
</dbReference>
<evidence type="ECO:0000256" key="8">
    <source>
        <dbReference type="RuleBase" id="RU004549"/>
    </source>
</evidence>
<dbReference type="InterPro" id="IPR053793">
    <property type="entry name" value="PB1-like"/>
</dbReference>
<keyword evidence="6 8" id="KW-0539">Nucleus</keyword>
<keyword evidence="11" id="KW-1185">Reference proteome</keyword>
<evidence type="ECO:0000256" key="7">
    <source>
        <dbReference type="ARBA" id="ARBA00023294"/>
    </source>
</evidence>
<evidence type="ECO:0000313" key="11">
    <source>
        <dbReference type="Proteomes" id="UP000827889"/>
    </source>
</evidence>
<comment type="subunit">
    <text evidence="8">Homodimers and heterodimers.</text>
</comment>
<protein>
    <recommendedName>
        <fullName evidence="8">Auxin-responsive protein</fullName>
    </recommendedName>
</protein>
<comment type="subcellular location">
    <subcellularLocation>
        <location evidence="1 8">Nucleus</location>
    </subcellularLocation>
</comment>
<keyword evidence="7 8" id="KW-0927">Auxin signaling pathway</keyword>
<evidence type="ECO:0000256" key="3">
    <source>
        <dbReference type="ARBA" id="ARBA00022491"/>
    </source>
</evidence>
<feature type="region of interest" description="Disordered" evidence="9">
    <location>
        <begin position="62"/>
        <end position="93"/>
    </location>
</feature>
<dbReference type="GO" id="GO:0005634">
    <property type="term" value="C:nucleus"/>
    <property type="evidence" value="ECO:0007669"/>
    <property type="project" value="UniProtKB-SubCell"/>
</dbReference>
<dbReference type="PROSITE" id="PS51745">
    <property type="entry name" value="PB1"/>
    <property type="match status" value="1"/>
</dbReference>
<feature type="compositionally biased region" description="Low complexity" evidence="9">
    <location>
        <begin position="164"/>
        <end position="176"/>
    </location>
</feature>
<feature type="domain" description="PB1" evidence="10">
    <location>
        <begin position="231"/>
        <end position="335"/>
    </location>
</feature>
<feature type="region of interest" description="Disordered" evidence="9">
    <location>
        <begin position="140"/>
        <end position="223"/>
    </location>
</feature>
<dbReference type="GO" id="GO:0006355">
    <property type="term" value="P:regulation of DNA-templated transcription"/>
    <property type="evidence" value="ECO:0007669"/>
    <property type="project" value="InterPro"/>
</dbReference>
<dbReference type="Proteomes" id="UP000827889">
    <property type="component" value="Chromosome 2"/>
</dbReference>
<evidence type="ECO:0000256" key="2">
    <source>
        <dbReference type="ARBA" id="ARBA00006728"/>
    </source>
</evidence>
<evidence type="ECO:0000256" key="5">
    <source>
        <dbReference type="ARBA" id="ARBA00023163"/>
    </source>
</evidence>
<dbReference type="GO" id="GO:0009734">
    <property type="term" value="P:auxin-activated signaling pathway"/>
    <property type="evidence" value="ECO:0007669"/>
    <property type="project" value="UniProtKB-UniRule"/>
</dbReference>
<dbReference type="Pfam" id="PF02309">
    <property type="entry name" value="AUX_IAA"/>
    <property type="match status" value="1"/>
</dbReference>
<evidence type="ECO:0000256" key="9">
    <source>
        <dbReference type="SAM" id="MobiDB-lite"/>
    </source>
</evidence>